<keyword evidence="5" id="KW-0413">Isomerase</keyword>
<feature type="region of interest" description="Disordered" evidence="8">
    <location>
        <begin position="1"/>
        <end position="233"/>
    </location>
</feature>
<dbReference type="GO" id="GO:0005524">
    <property type="term" value="F:ATP binding"/>
    <property type="evidence" value="ECO:0007669"/>
    <property type="project" value="UniProtKB-KW"/>
</dbReference>
<keyword evidence="3" id="KW-0067">ATP-binding</keyword>
<evidence type="ECO:0000313" key="12">
    <source>
        <dbReference type="Proteomes" id="UP000221394"/>
    </source>
</evidence>
<dbReference type="GO" id="GO:0009378">
    <property type="term" value="F:four-way junction helicase activity"/>
    <property type="evidence" value="ECO:0007669"/>
    <property type="project" value="TreeGrafter"/>
</dbReference>
<feature type="compositionally biased region" description="Acidic residues" evidence="8">
    <location>
        <begin position="178"/>
        <end position="202"/>
    </location>
</feature>
<dbReference type="Gene3D" id="3.40.50.2020">
    <property type="match status" value="1"/>
</dbReference>
<keyword evidence="11" id="KW-0378">Hydrolase</keyword>
<dbReference type="CDD" id="cd06223">
    <property type="entry name" value="PRTases_typeI"/>
    <property type="match status" value="1"/>
</dbReference>
<feature type="domain" description="Helicase C-terminal" evidence="10">
    <location>
        <begin position="483"/>
        <end position="629"/>
    </location>
</feature>
<organism evidence="11 12">
    <name type="scientific">Flavimobilis soli</name>
    <dbReference type="NCBI Taxonomy" id="442709"/>
    <lineage>
        <taxon>Bacteria</taxon>
        <taxon>Bacillati</taxon>
        <taxon>Actinomycetota</taxon>
        <taxon>Actinomycetes</taxon>
        <taxon>Micrococcales</taxon>
        <taxon>Jonesiaceae</taxon>
        <taxon>Flavimobilis</taxon>
    </lineage>
</organism>
<feature type="compositionally biased region" description="Basic and acidic residues" evidence="8">
    <location>
        <begin position="59"/>
        <end position="72"/>
    </location>
</feature>
<dbReference type="Pfam" id="PF00270">
    <property type="entry name" value="DEAD"/>
    <property type="match status" value="1"/>
</dbReference>
<dbReference type="SMART" id="SM00490">
    <property type="entry name" value="HELICc"/>
    <property type="match status" value="1"/>
</dbReference>
<dbReference type="InterPro" id="IPR029057">
    <property type="entry name" value="PRTase-like"/>
</dbReference>
<accession>A0A2A9EC76</accession>
<dbReference type="InterPro" id="IPR027417">
    <property type="entry name" value="P-loop_NTPase"/>
</dbReference>
<dbReference type="GO" id="GO:0005737">
    <property type="term" value="C:cytoplasm"/>
    <property type="evidence" value="ECO:0007669"/>
    <property type="project" value="TreeGrafter"/>
</dbReference>
<dbReference type="SMART" id="SM00487">
    <property type="entry name" value="DEXDc"/>
    <property type="match status" value="1"/>
</dbReference>
<reference evidence="11 12" key="1">
    <citation type="submission" date="2017-10" db="EMBL/GenBank/DDBJ databases">
        <title>Sequencing the genomes of 1000 actinobacteria strains.</title>
        <authorList>
            <person name="Klenk H.-P."/>
        </authorList>
    </citation>
    <scope>NUCLEOTIDE SEQUENCE [LARGE SCALE GENOMIC DNA]</scope>
    <source>
        <strain evidence="11 12">DSM 21574</strain>
    </source>
</reference>
<dbReference type="EC" id="5.6.2.4" evidence="7"/>
<keyword evidence="4" id="KW-0238">DNA-binding</keyword>
<dbReference type="SUPFAM" id="SSF52540">
    <property type="entry name" value="P-loop containing nucleoside triphosphate hydrolases"/>
    <property type="match status" value="1"/>
</dbReference>
<dbReference type="GO" id="GO:0006281">
    <property type="term" value="P:DNA repair"/>
    <property type="evidence" value="ECO:0007669"/>
    <property type="project" value="TreeGrafter"/>
</dbReference>
<feature type="domain" description="Helicase ATP-binding" evidence="9">
    <location>
        <begin position="267"/>
        <end position="442"/>
    </location>
</feature>
<evidence type="ECO:0000259" key="9">
    <source>
        <dbReference type="PROSITE" id="PS51192"/>
    </source>
</evidence>
<dbReference type="Gene3D" id="3.40.50.300">
    <property type="entry name" value="P-loop containing nucleotide triphosphate hydrolases"/>
    <property type="match status" value="2"/>
</dbReference>
<dbReference type="PANTHER" id="PTHR13710:SF105">
    <property type="entry name" value="ATP-DEPENDENT DNA HELICASE Q1"/>
    <property type="match status" value="1"/>
</dbReference>
<dbReference type="InterPro" id="IPR001650">
    <property type="entry name" value="Helicase_C-like"/>
</dbReference>
<dbReference type="SUPFAM" id="SSF53271">
    <property type="entry name" value="PRTase-like"/>
    <property type="match status" value="1"/>
</dbReference>
<dbReference type="InterPro" id="IPR011545">
    <property type="entry name" value="DEAD/DEAH_box_helicase_dom"/>
</dbReference>
<comment type="catalytic activity">
    <reaction evidence="6">
        <text>Couples ATP hydrolysis with the unwinding of duplex DNA by translocating in the 3'-5' direction.</text>
        <dbReference type="EC" id="5.6.2.4"/>
    </reaction>
</comment>
<dbReference type="PROSITE" id="PS51192">
    <property type="entry name" value="HELICASE_ATP_BIND_1"/>
    <property type="match status" value="1"/>
</dbReference>
<dbReference type="Pfam" id="PF00271">
    <property type="entry name" value="Helicase_C"/>
    <property type="match status" value="1"/>
</dbReference>
<feature type="compositionally biased region" description="Low complexity" evidence="8">
    <location>
        <begin position="25"/>
        <end position="39"/>
    </location>
</feature>
<protein>
    <recommendedName>
        <fullName evidence="7">DNA 3'-5' helicase</fullName>
        <ecNumber evidence="7">5.6.2.4</ecNumber>
    </recommendedName>
</protein>
<dbReference type="PANTHER" id="PTHR13710">
    <property type="entry name" value="DNA HELICASE RECQ FAMILY MEMBER"/>
    <property type="match status" value="1"/>
</dbReference>
<evidence type="ECO:0000256" key="5">
    <source>
        <dbReference type="ARBA" id="ARBA00023235"/>
    </source>
</evidence>
<evidence type="ECO:0000259" key="10">
    <source>
        <dbReference type="PROSITE" id="PS51194"/>
    </source>
</evidence>
<keyword evidence="12" id="KW-1185">Reference proteome</keyword>
<evidence type="ECO:0000256" key="6">
    <source>
        <dbReference type="ARBA" id="ARBA00034617"/>
    </source>
</evidence>
<dbReference type="Proteomes" id="UP000221394">
    <property type="component" value="Unassembled WGS sequence"/>
</dbReference>
<evidence type="ECO:0000256" key="1">
    <source>
        <dbReference type="ARBA" id="ARBA00005446"/>
    </source>
</evidence>
<dbReference type="AlphaFoldDB" id="A0A2A9EC76"/>
<gene>
    <name evidence="11" type="ORF">ATL41_0562</name>
</gene>
<dbReference type="GO" id="GO:0003677">
    <property type="term" value="F:DNA binding"/>
    <property type="evidence" value="ECO:0007669"/>
    <property type="project" value="UniProtKB-KW"/>
</dbReference>
<dbReference type="InterPro" id="IPR000836">
    <property type="entry name" value="PRTase_dom"/>
</dbReference>
<dbReference type="GO" id="GO:0006310">
    <property type="term" value="P:DNA recombination"/>
    <property type="evidence" value="ECO:0007669"/>
    <property type="project" value="TreeGrafter"/>
</dbReference>
<dbReference type="GO" id="GO:0043138">
    <property type="term" value="F:3'-5' DNA helicase activity"/>
    <property type="evidence" value="ECO:0007669"/>
    <property type="project" value="UniProtKB-EC"/>
</dbReference>
<evidence type="ECO:0000256" key="8">
    <source>
        <dbReference type="SAM" id="MobiDB-lite"/>
    </source>
</evidence>
<dbReference type="GO" id="GO:0030894">
    <property type="term" value="C:replisome"/>
    <property type="evidence" value="ECO:0007669"/>
    <property type="project" value="TreeGrafter"/>
</dbReference>
<evidence type="ECO:0000256" key="3">
    <source>
        <dbReference type="ARBA" id="ARBA00022840"/>
    </source>
</evidence>
<dbReference type="PROSITE" id="PS51194">
    <property type="entry name" value="HELICASE_CTER"/>
    <property type="match status" value="1"/>
</dbReference>
<dbReference type="GO" id="GO:0043590">
    <property type="term" value="C:bacterial nucleoid"/>
    <property type="evidence" value="ECO:0007669"/>
    <property type="project" value="TreeGrafter"/>
</dbReference>
<evidence type="ECO:0000313" key="11">
    <source>
        <dbReference type="EMBL" id="PFG35862.1"/>
    </source>
</evidence>
<keyword evidence="11" id="KW-0347">Helicase</keyword>
<comment type="similarity">
    <text evidence="1">Belongs to the helicase family. RecQ subfamily.</text>
</comment>
<evidence type="ECO:0000256" key="2">
    <source>
        <dbReference type="ARBA" id="ARBA00022741"/>
    </source>
</evidence>
<proteinExistence type="inferred from homology"/>
<evidence type="ECO:0000256" key="4">
    <source>
        <dbReference type="ARBA" id="ARBA00023125"/>
    </source>
</evidence>
<sequence>MSVPVRRLETMTTEDQPDPRDGAPDDAATTADDVPATEAQAEEPRERRGTPGRWGAEPDWSKLEGVPRRRVEVTGPGWGASSIDARNLVDRPEAEPTLDLSPLGAPPTRPLAPSTAPPAAEAAAQVAQQPSPGAPANPAHAGPAAPSAPATNAASASAPSAKPAPVAAEPEPAWSAAWDEDVPPAEPPADWDEPVWVPEDDGAPAAGARGPLRRTARGARPTSGHRPDVVPVSTEGLDGREAAEAVLRRLVGRDDARLRDDQWRAIDAIVSHQRRVLVVQRTGWGKSAVYFVATSLLRERGEGPTVIVSPLLALMRDQIAAAGRAGVRAVTINSSNVTEWDDVHDRIASGEVDVLLCSPERLNNPDFRDTVLPRLAATAGLVVVDEAHCISDWGHDFRPDYRRIRDLVADLPAGIPVLATTATANERVTLDVAEQLAVHRDDQGHVAAGDDARPGDEVLVLRGGLDRESLHLAVLPVTDQPTRIAWLVEALPRLSGSGIVYCLTVAAAEQVTEQLRTAGIEVRAYTGRTDTAEREALEADLKENRVKALVATSALGMGFDKPDLGFVVHLGAPSSPIAYYQQVGRAGRGVDRATVVLAPGEEDQRIWDYFGSLAFPAEGQVRAVLRALSDNGTMSLPALETRVDLKRSRLEMMLKVLDVDGVVRRVRGGWEVTGEPWTYEGERYERVERARRAEQEAMLAYQSTTGCRMAFLRRQLDDPELEDGWRCGRCDRCSTLDLPAAPDPSLVRQARAAMDRPGIEISTRRQWPSGMASLGVELSGRLSPEELAEPGRAVARLDGLGWSAPLRELFAPTTPDGELPTPLRTAAARVLDDWAEAKGVDGIVWVASASRPVLVSHLAHGLGRYLGKPVVGSIEPAPGVPAGRRDVNSAIRLAGVVQRLRPALSEAAAAGLPGRSVLLVDDLTDSGWTLTVAARMLRQAGAARVLPFVLAQA</sequence>
<keyword evidence="2" id="KW-0547">Nucleotide-binding</keyword>
<feature type="compositionally biased region" description="Low complexity" evidence="8">
    <location>
        <begin position="111"/>
        <end position="177"/>
    </location>
</feature>
<name>A0A2A9EC76_9MICO</name>
<evidence type="ECO:0000256" key="7">
    <source>
        <dbReference type="ARBA" id="ARBA00034808"/>
    </source>
</evidence>
<dbReference type="InterPro" id="IPR014001">
    <property type="entry name" value="Helicase_ATP-bd"/>
</dbReference>
<comment type="caution">
    <text evidence="11">The sequence shown here is derived from an EMBL/GenBank/DDBJ whole genome shotgun (WGS) entry which is preliminary data.</text>
</comment>
<dbReference type="EMBL" id="PDJH01000001">
    <property type="protein sequence ID" value="PFG35862.1"/>
    <property type="molecule type" value="Genomic_DNA"/>
</dbReference>